<feature type="compositionally biased region" description="Polar residues" evidence="1">
    <location>
        <begin position="643"/>
        <end position="656"/>
    </location>
</feature>
<evidence type="ECO:0000313" key="2">
    <source>
        <dbReference type="EMBL" id="PKI85859.1"/>
    </source>
</evidence>
<dbReference type="Proteomes" id="UP000232875">
    <property type="component" value="Unassembled WGS sequence"/>
</dbReference>
<dbReference type="EMBL" id="KZ454987">
    <property type="protein sequence ID" value="PKI85859.1"/>
    <property type="molecule type" value="Genomic_DNA"/>
</dbReference>
<proteinExistence type="predicted"/>
<feature type="region of interest" description="Disordered" evidence="1">
    <location>
        <begin position="1"/>
        <end position="82"/>
    </location>
</feature>
<feature type="compositionally biased region" description="Low complexity" evidence="1">
    <location>
        <begin position="21"/>
        <end position="38"/>
    </location>
</feature>
<feature type="compositionally biased region" description="Basic and acidic residues" evidence="1">
    <location>
        <begin position="562"/>
        <end position="572"/>
    </location>
</feature>
<feature type="region of interest" description="Disordered" evidence="1">
    <location>
        <begin position="636"/>
        <end position="668"/>
    </location>
</feature>
<evidence type="ECO:0000256" key="1">
    <source>
        <dbReference type="SAM" id="MobiDB-lite"/>
    </source>
</evidence>
<accession>A0A2N1JH45</accession>
<evidence type="ECO:0000313" key="3">
    <source>
        <dbReference type="Proteomes" id="UP000232875"/>
    </source>
</evidence>
<protein>
    <submittedName>
        <fullName evidence="2">Uncharacterized protein</fullName>
    </submittedName>
</protein>
<reference evidence="2 3" key="1">
    <citation type="submission" date="2017-10" db="EMBL/GenBank/DDBJ databases">
        <title>A novel species of cold-tolerant Malassezia isolated from bats.</title>
        <authorList>
            <person name="Lorch J.M."/>
            <person name="Palmer J.M."/>
            <person name="Vanderwolf K.J."/>
            <person name="Schmidt K.Z."/>
            <person name="Verant M.L."/>
            <person name="Weller T.J."/>
            <person name="Blehert D.S."/>
        </authorList>
    </citation>
    <scope>NUCLEOTIDE SEQUENCE [LARGE SCALE GENOMIC DNA]</scope>
    <source>
        <strain evidence="2 3">NWHC:44797-103</strain>
    </source>
</reference>
<keyword evidence="3" id="KW-1185">Reference proteome</keyword>
<gene>
    <name evidence="2" type="ORF">MVES_000190</name>
</gene>
<organism evidence="2 3">
    <name type="scientific">Malassezia vespertilionis</name>
    <dbReference type="NCBI Taxonomy" id="2020962"/>
    <lineage>
        <taxon>Eukaryota</taxon>
        <taxon>Fungi</taxon>
        <taxon>Dikarya</taxon>
        <taxon>Basidiomycota</taxon>
        <taxon>Ustilaginomycotina</taxon>
        <taxon>Malasseziomycetes</taxon>
        <taxon>Malasseziales</taxon>
        <taxon>Malasseziaceae</taxon>
        <taxon>Malassezia</taxon>
    </lineage>
</organism>
<feature type="region of interest" description="Disordered" evidence="1">
    <location>
        <begin position="559"/>
        <end position="617"/>
    </location>
</feature>
<sequence length="930" mass="101014">MQQEEHAAEQRPLSPLRSIKLSNLTRRLSTRPSRPSILAQDDADSFDSPRSTPSGMFSGMRRGSTPLAHAHAQSPRVDQEAVASPPLDLGALGVPRAPPVVPGPFLRRVSPSTSSLQRQKDAPAATPAVPSFFPGMLGDVVLSGHARPRSRAASSRLAIPGDLLAQTTLQLSPSTDCINMFGPLQVTSNYSLSGKVYVQVPCAAFDDHMELLSLRVCLCGYSMYVDSSSRYSAIRICNAEHAVVTRPVQLALTEQSVCYELGFDVFAPGWLPASFASRNASTFYSLEAVASLGKRARPASAASSDDHFVNAIETLDPSARENSVCVRSAPHLIRVQRSRELVPVPVALHAIFEGEEVQAETNPFLRARPSMNAFLSTNPFSSAAPSTSARAPEPPLKFKAQPRVPLRHYTHLPKVPLPVPVVIQGKVHDHLPLKITLSVPAHTNTYVLGGEEQPSLVFGLQVELHPLWEQTKMWSDMRLCELEAMCVQMEKYSTALSRSYCTAFALPSHEPPLDPDLIPEFDQEACANHPGYVTYHGMPQYPYNRTLLQTRHQLEQAGMAPVDKRNHADRFRSYTVGPLPQREHDAKGKKRSVSAPAVEPPAPAPASLKRGATQKRKKAYTNAFSRLSMLASAIRDAGEGSERNASSGSIPPQETQAAPGHENPKASYVFDGRDGFGMALGVKRTKLSFNLPLVPSAAKDAQGMGSPQLLPDYESPHVRIRHKLKVKLRFGYGSSQLSINAGTQSLVMCVPVRFSEAPAKEALAFSSPIVFPPSAHTCMPAEGAPSVPVPPLVTQATRPVHATNAQKSFLPAYVQLFRDDGSRLADETEVLPRYPERNGVPMPEAVAASDPFSLHLETVLRLAPDHVREAKTGAVMNMTEALNADDDLFDEAEPALHVDDDMLDTEIQQDALTSAPGMDYDIEVVDLGPT</sequence>
<name>A0A2N1JH45_9BASI</name>
<dbReference type="OrthoDB" id="1638493at2759"/>
<dbReference type="AlphaFoldDB" id="A0A2N1JH45"/>
<dbReference type="STRING" id="2020962.A0A2N1JH45"/>